<dbReference type="EMBL" id="LWUJ01000011">
    <property type="protein sequence ID" value="OAL10395.1"/>
    <property type="molecule type" value="Genomic_DNA"/>
</dbReference>
<evidence type="ECO:0000256" key="3">
    <source>
        <dbReference type="ARBA" id="ARBA00022884"/>
    </source>
</evidence>
<dbReference type="GO" id="GO:0031564">
    <property type="term" value="P:transcription antitermination"/>
    <property type="evidence" value="ECO:0007669"/>
    <property type="project" value="UniProtKB-KW"/>
</dbReference>
<evidence type="ECO:0000313" key="7">
    <source>
        <dbReference type="EMBL" id="OAL10395.1"/>
    </source>
</evidence>
<comment type="caution">
    <text evidence="7">The sequence shown here is derived from an EMBL/GenBank/DDBJ whole genome shotgun (WGS) entry which is preliminary data.</text>
</comment>
<gene>
    <name evidence="7" type="ORF">A6V39_03095</name>
</gene>
<feature type="domain" description="NusB/RsmB/TIM44" evidence="6">
    <location>
        <begin position="35"/>
        <end position="123"/>
    </location>
</feature>
<evidence type="ECO:0000256" key="5">
    <source>
        <dbReference type="ARBA" id="ARBA00023163"/>
    </source>
</evidence>
<dbReference type="InterPro" id="IPR011605">
    <property type="entry name" value="NusB_fam"/>
</dbReference>
<dbReference type="InterPro" id="IPR035926">
    <property type="entry name" value="NusB-like_sf"/>
</dbReference>
<dbReference type="InterPro" id="IPR006027">
    <property type="entry name" value="NusB_RsmB_TIM44"/>
</dbReference>
<name>A0A1A9QEL0_9MOLU</name>
<organism evidence="7 8">
    <name type="scientific">Candidatus Mycoplasma haematobovis</name>
    <dbReference type="NCBI Taxonomy" id="432608"/>
    <lineage>
        <taxon>Bacteria</taxon>
        <taxon>Bacillati</taxon>
        <taxon>Mycoplasmatota</taxon>
        <taxon>Mollicutes</taxon>
        <taxon>Mycoplasmataceae</taxon>
        <taxon>Mycoplasma</taxon>
    </lineage>
</organism>
<keyword evidence="5" id="KW-0804">Transcription</keyword>
<evidence type="ECO:0000313" key="8">
    <source>
        <dbReference type="Proteomes" id="UP000077623"/>
    </source>
</evidence>
<sequence>MDKSRWQRRVALVEAIYSEFLCPQLKHPIGLEEWTDFEKKVFQNYLENKNKYIKLLNTYLKEGWEIDRLNTIASSILLEAISEFNSLNTPPNILIEQSVKTAKNYCGENEYKLINGVLENCLKNGAVNN</sequence>
<dbReference type="GO" id="GO:0005829">
    <property type="term" value="C:cytosol"/>
    <property type="evidence" value="ECO:0007669"/>
    <property type="project" value="TreeGrafter"/>
</dbReference>
<keyword evidence="4" id="KW-0805">Transcription regulation</keyword>
<dbReference type="PANTHER" id="PTHR11078:SF3">
    <property type="entry name" value="ANTITERMINATION NUSB DOMAIN-CONTAINING PROTEIN"/>
    <property type="match status" value="1"/>
</dbReference>
<keyword evidence="8" id="KW-1185">Reference proteome</keyword>
<dbReference type="RefSeq" id="WP_187150237.1">
    <property type="nucleotide sequence ID" value="NZ_LWUJ01000011.1"/>
</dbReference>
<dbReference type="PANTHER" id="PTHR11078">
    <property type="entry name" value="N UTILIZATION SUBSTANCE PROTEIN B-RELATED"/>
    <property type="match status" value="1"/>
</dbReference>
<dbReference type="Gene3D" id="1.10.940.10">
    <property type="entry name" value="NusB-like"/>
    <property type="match status" value="1"/>
</dbReference>
<comment type="similarity">
    <text evidence="1">Belongs to the NusB family.</text>
</comment>
<evidence type="ECO:0000259" key="6">
    <source>
        <dbReference type="Pfam" id="PF01029"/>
    </source>
</evidence>
<evidence type="ECO:0000256" key="1">
    <source>
        <dbReference type="ARBA" id="ARBA00005952"/>
    </source>
</evidence>
<dbReference type="Proteomes" id="UP000077623">
    <property type="component" value="Unassembled WGS sequence"/>
</dbReference>
<keyword evidence="3" id="KW-0694">RNA-binding</keyword>
<dbReference type="SUPFAM" id="SSF48013">
    <property type="entry name" value="NusB-like"/>
    <property type="match status" value="1"/>
</dbReference>
<dbReference type="Pfam" id="PF01029">
    <property type="entry name" value="NusB"/>
    <property type="match status" value="1"/>
</dbReference>
<dbReference type="STRING" id="432608.A6V39_03095"/>
<reference evidence="8" key="1">
    <citation type="submission" date="2016-04" db="EMBL/GenBank/DDBJ databases">
        <authorList>
            <person name="Quiroz-Castaneda R.E."/>
            <person name="Martinez-Ocampo F."/>
        </authorList>
    </citation>
    <scope>NUCLEOTIDE SEQUENCE [LARGE SCALE GENOMIC DNA]</scope>
    <source>
        <strain evidence="8">INIFAP01</strain>
    </source>
</reference>
<proteinExistence type="inferred from homology"/>
<evidence type="ECO:0000256" key="2">
    <source>
        <dbReference type="ARBA" id="ARBA00022814"/>
    </source>
</evidence>
<dbReference type="AlphaFoldDB" id="A0A1A9QEL0"/>
<accession>A0A1A9QEL0</accession>
<dbReference type="GO" id="GO:0006353">
    <property type="term" value="P:DNA-templated transcription termination"/>
    <property type="evidence" value="ECO:0007669"/>
    <property type="project" value="InterPro"/>
</dbReference>
<keyword evidence="2" id="KW-0889">Transcription antitermination</keyword>
<protein>
    <submittedName>
        <fullName evidence="7">Transcription termination factor</fullName>
    </submittedName>
</protein>
<evidence type="ECO:0000256" key="4">
    <source>
        <dbReference type="ARBA" id="ARBA00023015"/>
    </source>
</evidence>
<dbReference type="GO" id="GO:0003723">
    <property type="term" value="F:RNA binding"/>
    <property type="evidence" value="ECO:0007669"/>
    <property type="project" value="UniProtKB-KW"/>
</dbReference>